<proteinExistence type="inferred from homology"/>
<comment type="similarity">
    <text evidence="1">Belongs to the eukaryotic ribosomal protein eL34 family.</text>
</comment>
<dbReference type="VEuPathDB" id="ToxoDB:EMWEY_00015570"/>
<accession>U6M5P7</accession>
<dbReference type="InterPro" id="IPR008195">
    <property type="entry name" value="Ribosomal_eL34"/>
</dbReference>
<organism evidence="5 6">
    <name type="scientific">Eimeria maxima</name>
    <name type="common">Coccidian parasite</name>
    <dbReference type="NCBI Taxonomy" id="5804"/>
    <lineage>
        <taxon>Eukaryota</taxon>
        <taxon>Sar</taxon>
        <taxon>Alveolata</taxon>
        <taxon>Apicomplexa</taxon>
        <taxon>Conoidasida</taxon>
        <taxon>Coccidia</taxon>
        <taxon>Eucoccidiorida</taxon>
        <taxon>Eimeriorina</taxon>
        <taxon>Eimeriidae</taxon>
        <taxon>Eimeria</taxon>
    </lineage>
</organism>
<reference evidence="5" key="1">
    <citation type="submission" date="2013-10" db="EMBL/GenBank/DDBJ databases">
        <title>Genomic analysis of the causative agents of coccidiosis in chickens.</title>
        <authorList>
            <person name="Reid A.J."/>
            <person name="Blake D."/>
            <person name="Billington K."/>
            <person name="Browne H."/>
            <person name="Dunn M."/>
            <person name="Hung S."/>
            <person name="Kawahara F."/>
            <person name="Miranda-Saavedra D."/>
            <person name="Mourier T."/>
            <person name="Nagra H."/>
            <person name="Otto T.D."/>
            <person name="Rawlings N."/>
            <person name="Sanchez A."/>
            <person name="Sanders M."/>
            <person name="Subramaniam C."/>
            <person name="Tay Y."/>
            <person name="Dear P."/>
            <person name="Doerig C."/>
            <person name="Gruber A."/>
            <person name="Parkinson J."/>
            <person name="Shirley M."/>
            <person name="Wan K.L."/>
            <person name="Berriman M."/>
            <person name="Tomley F."/>
            <person name="Pain A."/>
        </authorList>
    </citation>
    <scope>NUCLEOTIDE SEQUENCE [LARGE SCALE GENOMIC DNA]</scope>
    <source>
        <strain evidence="5">Weybridge</strain>
    </source>
</reference>
<dbReference type="PRINTS" id="PR01250">
    <property type="entry name" value="RIBOSOMALL34"/>
</dbReference>
<evidence type="ECO:0000256" key="2">
    <source>
        <dbReference type="ARBA" id="ARBA00022980"/>
    </source>
</evidence>
<protein>
    <submittedName>
        <fullName evidence="5">Ribosomal protein L34, putative</fullName>
    </submittedName>
</protein>
<evidence type="ECO:0000313" key="5">
    <source>
        <dbReference type="EMBL" id="CDJ58393.1"/>
    </source>
</evidence>
<feature type="compositionally biased region" description="Basic and acidic residues" evidence="4">
    <location>
        <begin position="109"/>
        <end position="121"/>
    </location>
</feature>
<dbReference type="GO" id="GO:1990904">
    <property type="term" value="C:ribonucleoprotein complex"/>
    <property type="evidence" value="ECO:0007669"/>
    <property type="project" value="UniProtKB-KW"/>
</dbReference>
<evidence type="ECO:0000256" key="3">
    <source>
        <dbReference type="ARBA" id="ARBA00023274"/>
    </source>
</evidence>
<gene>
    <name evidence="5" type="ORF">EMWEY_00015570</name>
</gene>
<keyword evidence="6" id="KW-1185">Reference proteome</keyword>
<dbReference type="GO" id="GO:0006412">
    <property type="term" value="P:translation"/>
    <property type="evidence" value="ECO:0007669"/>
    <property type="project" value="InterPro"/>
</dbReference>
<keyword evidence="2 5" id="KW-0689">Ribosomal protein</keyword>
<dbReference type="GO" id="GO:0003735">
    <property type="term" value="F:structural constituent of ribosome"/>
    <property type="evidence" value="ECO:0007669"/>
    <property type="project" value="InterPro"/>
</dbReference>
<dbReference type="GO" id="GO:0005840">
    <property type="term" value="C:ribosome"/>
    <property type="evidence" value="ECO:0007669"/>
    <property type="project" value="UniProtKB-KW"/>
</dbReference>
<sequence>MSTRLVFRRHNHYNTASNRVRRVKTPGAKVVYLNVRKQASRQKCGGCGRLLPGIPARRPPQFRLLKKRERTVNRAYGGTRCHSCVREKVLRAFLVEEQKCVKQVLQVKERQKRDEVKTENKKSKKRSTK</sequence>
<dbReference type="Proteomes" id="UP000030763">
    <property type="component" value="Unassembled WGS sequence"/>
</dbReference>
<dbReference type="Gene3D" id="6.20.370.70">
    <property type="match status" value="1"/>
</dbReference>
<evidence type="ECO:0000256" key="1">
    <source>
        <dbReference type="ARBA" id="ARBA00009875"/>
    </source>
</evidence>
<dbReference type="GeneID" id="25335543"/>
<dbReference type="PANTHER" id="PTHR10759">
    <property type="entry name" value="60S RIBOSOMAL PROTEIN L34"/>
    <property type="match status" value="1"/>
</dbReference>
<keyword evidence="3" id="KW-0687">Ribonucleoprotein</keyword>
<reference evidence="5" key="2">
    <citation type="submission" date="2013-10" db="EMBL/GenBank/DDBJ databases">
        <authorList>
            <person name="Aslett M."/>
        </authorList>
    </citation>
    <scope>NUCLEOTIDE SEQUENCE [LARGE SCALE GENOMIC DNA]</scope>
    <source>
        <strain evidence="5">Weybridge</strain>
    </source>
</reference>
<dbReference type="Pfam" id="PF01199">
    <property type="entry name" value="Ribosomal_L34e"/>
    <property type="match status" value="1"/>
</dbReference>
<feature type="region of interest" description="Disordered" evidence="4">
    <location>
        <begin position="109"/>
        <end position="129"/>
    </location>
</feature>
<dbReference type="OMA" id="RCHKCVR"/>
<evidence type="ECO:0000313" key="6">
    <source>
        <dbReference type="Proteomes" id="UP000030763"/>
    </source>
</evidence>
<dbReference type="AlphaFoldDB" id="U6M5P7"/>
<dbReference type="OrthoDB" id="277449at2759"/>
<evidence type="ECO:0000256" key="4">
    <source>
        <dbReference type="SAM" id="MobiDB-lite"/>
    </source>
</evidence>
<name>U6M5P7_EIMMA</name>
<dbReference type="InterPro" id="IPR038562">
    <property type="entry name" value="Ribosomal_eL34_C_sf"/>
</dbReference>
<dbReference type="EMBL" id="HG719628">
    <property type="protein sequence ID" value="CDJ58393.1"/>
    <property type="molecule type" value="Genomic_DNA"/>
</dbReference>
<dbReference type="RefSeq" id="XP_013335039.1">
    <property type="nucleotide sequence ID" value="XM_013479585.1"/>
</dbReference>
<dbReference type="Gene3D" id="6.20.340.10">
    <property type="match status" value="1"/>
</dbReference>